<name>A0A066W4R0_TILAU</name>
<dbReference type="AlphaFoldDB" id="A0A066W4R0"/>
<dbReference type="SUPFAM" id="SSF57850">
    <property type="entry name" value="RING/U-box"/>
    <property type="match status" value="1"/>
</dbReference>
<dbReference type="Proteomes" id="UP000027361">
    <property type="component" value="Unassembled WGS sequence"/>
</dbReference>
<feature type="domain" description="RING-type" evidence="4">
    <location>
        <begin position="413"/>
        <end position="474"/>
    </location>
</feature>
<dbReference type="OrthoDB" id="3363176at2759"/>
<proteinExistence type="predicted"/>
<dbReference type="STRING" id="1037660.A0A066W4R0"/>
<keyword evidence="3" id="KW-0472">Membrane</keyword>
<keyword evidence="3" id="KW-1133">Transmembrane helix</keyword>
<dbReference type="GO" id="GO:0008270">
    <property type="term" value="F:zinc ion binding"/>
    <property type="evidence" value="ECO:0007669"/>
    <property type="project" value="UniProtKB-KW"/>
</dbReference>
<dbReference type="SMART" id="SM00184">
    <property type="entry name" value="RING"/>
    <property type="match status" value="1"/>
</dbReference>
<accession>A0A066W4R0</accession>
<dbReference type="RefSeq" id="XP_013243875.1">
    <property type="nucleotide sequence ID" value="XM_013388421.1"/>
</dbReference>
<sequence length="496" mass="54095">MWKVKRTTLDHFWQQVYRPKFILIVLIALLGWTSLQRASQIRETSSPTPTKALTPGSFIRPPDLSLDAWLHPYVLPPILQLHLLWAVRLLGMITEDHVEAVSLQSETVPKRVLILNVVSCVVGLSSIACFFSALAFRDILESFCVTPTKFETPLLNLRAIVFVECVSTVLGLQALWEKLDFVIPSHVRLPSPSHAPSLAEALGIPRSVSDFLAGQVLVAPELAGSPSHHMDERPTAGVQHGGFPHTPAPDLILQPVSGTQAAAEGTTAGAPLTINGPELALQPQQQWSVALGNSLHFQSPYQADPQRPGKAPNRRGLHVMVETGWLVEAVSALANHLFAAIQYVIVIISLPSLSPTSLPPLLALLALRSELAECTITWTTARSSIECLDFVNHRWAGQRASQQLPDDQYPQTCPICFEQVLCPNASLANVSNEVRKEEQRTRNKGACRLDCGHELHPVCLVSWLGKQAFCPVCHVALSTTPPGAHLRTEAPSSPGP</sequence>
<dbReference type="GeneID" id="25266468"/>
<feature type="region of interest" description="Disordered" evidence="2">
    <location>
        <begin position="224"/>
        <end position="244"/>
    </location>
</feature>
<evidence type="ECO:0000256" key="3">
    <source>
        <dbReference type="SAM" id="Phobius"/>
    </source>
</evidence>
<evidence type="ECO:0000256" key="2">
    <source>
        <dbReference type="SAM" id="MobiDB-lite"/>
    </source>
</evidence>
<dbReference type="InterPro" id="IPR013083">
    <property type="entry name" value="Znf_RING/FYVE/PHD"/>
</dbReference>
<dbReference type="Gene3D" id="3.30.40.10">
    <property type="entry name" value="Zinc/RING finger domain, C3HC4 (zinc finger)"/>
    <property type="match status" value="1"/>
</dbReference>
<evidence type="ECO:0000313" key="6">
    <source>
        <dbReference type="Proteomes" id="UP000027361"/>
    </source>
</evidence>
<keyword evidence="1" id="KW-0863">Zinc-finger</keyword>
<dbReference type="InParanoid" id="A0A066W4R0"/>
<evidence type="ECO:0000259" key="4">
    <source>
        <dbReference type="PROSITE" id="PS50089"/>
    </source>
</evidence>
<keyword evidence="3" id="KW-0812">Transmembrane</keyword>
<protein>
    <recommendedName>
        <fullName evidence="4">RING-type domain-containing protein</fullName>
    </recommendedName>
</protein>
<reference evidence="5 6" key="1">
    <citation type="submission" date="2014-05" db="EMBL/GenBank/DDBJ databases">
        <title>Draft genome sequence of a rare smut relative, Tilletiaria anomala UBC 951.</title>
        <authorList>
            <consortium name="DOE Joint Genome Institute"/>
            <person name="Toome M."/>
            <person name="Kuo A."/>
            <person name="Henrissat B."/>
            <person name="Lipzen A."/>
            <person name="Tritt A."/>
            <person name="Yoshinaga Y."/>
            <person name="Zane M."/>
            <person name="Barry K."/>
            <person name="Grigoriev I.V."/>
            <person name="Spatafora J.W."/>
            <person name="Aimea M.C."/>
        </authorList>
    </citation>
    <scope>NUCLEOTIDE SEQUENCE [LARGE SCALE GENOMIC DNA]</scope>
    <source>
        <strain evidence="5 6">UBC 951</strain>
    </source>
</reference>
<dbReference type="EMBL" id="JMSN01000029">
    <property type="protein sequence ID" value="KDN47538.1"/>
    <property type="molecule type" value="Genomic_DNA"/>
</dbReference>
<gene>
    <name evidence="5" type="ORF">K437DRAFT_273641</name>
</gene>
<evidence type="ECO:0000313" key="5">
    <source>
        <dbReference type="EMBL" id="KDN47538.1"/>
    </source>
</evidence>
<dbReference type="PROSITE" id="PS50089">
    <property type="entry name" value="ZF_RING_2"/>
    <property type="match status" value="1"/>
</dbReference>
<dbReference type="OMA" id="QIWSRAR"/>
<comment type="caution">
    <text evidence="5">The sequence shown here is derived from an EMBL/GenBank/DDBJ whole genome shotgun (WGS) entry which is preliminary data.</text>
</comment>
<evidence type="ECO:0000256" key="1">
    <source>
        <dbReference type="PROSITE-ProRule" id="PRU00175"/>
    </source>
</evidence>
<feature type="transmembrane region" description="Helical" evidence="3">
    <location>
        <begin position="73"/>
        <end position="91"/>
    </location>
</feature>
<keyword evidence="1" id="KW-0862">Zinc</keyword>
<keyword evidence="6" id="KW-1185">Reference proteome</keyword>
<feature type="transmembrane region" description="Helical" evidence="3">
    <location>
        <begin position="112"/>
        <end position="135"/>
    </location>
</feature>
<keyword evidence="1" id="KW-0479">Metal-binding</keyword>
<dbReference type="HOGENOM" id="CLU_550028_0_0_1"/>
<organism evidence="5 6">
    <name type="scientific">Tilletiaria anomala (strain ATCC 24038 / CBS 436.72 / UBC 951)</name>
    <dbReference type="NCBI Taxonomy" id="1037660"/>
    <lineage>
        <taxon>Eukaryota</taxon>
        <taxon>Fungi</taxon>
        <taxon>Dikarya</taxon>
        <taxon>Basidiomycota</taxon>
        <taxon>Ustilaginomycotina</taxon>
        <taxon>Exobasidiomycetes</taxon>
        <taxon>Georgefischeriales</taxon>
        <taxon>Tilletiariaceae</taxon>
        <taxon>Tilletiaria</taxon>
    </lineage>
</organism>
<dbReference type="InterPro" id="IPR001841">
    <property type="entry name" value="Znf_RING"/>
</dbReference>